<evidence type="ECO:0000313" key="1">
    <source>
        <dbReference type="Ensembl" id="ENSSGRP00000096252.1"/>
    </source>
</evidence>
<proteinExistence type="predicted"/>
<accession>A0A672S4Q9</accession>
<evidence type="ECO:0000313" key="2">
    <source>
        <dbReference type="Proteomes" id="UP000472262"/>
    </source>
</evidence>
<reference evidence="1" key="1">
    <citation type="submission" date="2025-08" db="UniProtKB">
        <authorList>
            <consortium name="Ensembl"/>
        </authorList>
    </citation>
    <scope>IDENTIFICATION</scope>
</reference>
<sequence length="105" mass="11677">MTLIFVLLNEPIIKTVSSIFSFPVLQARSTDNLDNSGEPGTRSVGTTANLKGKMSKRLSVVKGHFPKLVDCAHFHYENVDFGSIEVRSCLIKQKFVSSPLKCYKN</sequence>
<name>A0A672S4Q9_SINGR</name>
<reference evidence="1" key="2">
    <citation type="submission" date="2025-09" db="UniProtKB">
        <authorList>
            <consortium name="Ensembl"/>
        </authorList>
    </citation>
    <scope>IDENTIFICATION</scope>
</reference>
<evidence type="ECO:0008006" key="3">
    <source>
        <dbReference type="Google" id="ProtNLM"/>
    </source>
</evidence>
<dbReference type="InParanoid" id="A0A672S4Q9"/>
<dbReference type="AlphaFoldDB" id="A0A672S4Q9"/>
<dbReference type="Proteomes" id="UP000472262">
    <property type="component" value="Unassembled WGS sequence"/>
</dbReference>
<organism evidence="1 2">
    <name type="scientific">Sinocyclocheilus grahami</name>
    <name type="common">Dianchi golden-line fish</name>
    <name type="synonym">Barbus grahami</name>
    <dbReference type="NCBI Taxonomy" id="75366"/>
    <lineage>
        <taxon>Eukaryota</taxon>
        <taxon>Metazoa</taxon>
        <taxon>Chordata</taxon>
        <taxon>Craniata</taxon>
        <taxon>Vertebrata</taxon>
        <taxon>Euteleostomi</taxon>
        <taxon>Actinopterygii</taxon>
        <taxon>Neopterygii</taxon>
        <taxon>Teleostei</taxon>
        <taxon>Ostariophysi</taxon>
        <taxon>Cypriniformes</taxon>
        <taxon>Cyprinidae</taxon>
        <taxon>Cyprininae</taxon>
        <taxon>Sinocyclocheilus</taxon>
    </lineage>
</organism>
<keyword evidence="2" id="KW-1185">Reference proteome</keyword>
<protein>
    <recommendedName>
        <fullName evidence="3">Rho-GAP domain-containing protein</fullName>
    </recommendedName>
</protein>
<dbReference type="Ensembl" id="ENSSGRT00000102403.1">
    <property type="protein sequence ID" value="ENSSGRP00000096252.1"/>
    <property type="gene ID" value="ENSSGRG00000048082.1"/>
</dbReference>